<dbReference type="OrthoDB" id="4161595at2759"/>
<feature type="compositionally biased region" description="Polar residues" evidence="1">
    <location>
        <begin position="477"/>
        <end position="489"/>
    </location>
</feature>
<organism evidence="2 3">
    <name type="scientific">Tolypocladium paradoxum</name>
    <dbReference type="NCBI Taxonomy" id="94208"/>
    <lineage>
        <taxon>Eukaryota</taxon>
        <taxon>Fungi</taxon>
        <taxon>Dikarya</taxon>
        <taxon>Ascomycota</taxon>
        <taxon>Pezizomycotina</taxon>
        <taxon>Sordariomycetes</taxon>
        <taxon>Hypocreomycetidae</taxon>
        <taxon>Hypocreales</taxon>
        <taxon>Ophiocordycipitaceae</taxon>
        <taxon>Tolypocladium</taxon>
    </lineage>
</organism>
<protein>
    <recommendedName>
        <fullName evidence="4">ORP1 like protein</fullName>
    </recommendedName>
</protein>
<name>A0A2S4L869_9HYPO</name>
<evidence type="ECO:0008006" key="4">
    <source>
        <dbReference type="Google" id="ProtNLM"/>
    </source>
</evidence>
<feature type="region of interest" description="Disordered" evidence="1">
    <location>
        <begin position="458"/>
        <end position="518"/>
    </location>
</feature>
<proteinExistence type="predicted"/>
<keyword evidence="3" id="KW-1185">Reference proteome</keyword>
<feature type="compositionally biased region" description="Basic and acidic residues" evidence="1">
    <location>
        <begin position="76"/>
        <end position="89"/>
    </location>
</feature>
<evidence type="ECO:0000313" key="3">
    <source>
        <dbReference type="Proteomes" id="UP000237481"/>
    </source>
</evidence>
<feature type="compositionally biased region" description="Low complexity" evidence="1">
    <location>
        <begin position="496"/>
        <end position="518"/>
    </location>
</feature>
<dbReference type="EMBL" id="PKSG01000121">
    <property type="protein sequence ID" value="POR38638.1"/>
    <property type="molecule type" value="Genomic_DNA"/>
</dbReference>
<feature type="region of interest" description="Disordered" evidence="1">
    <location>
        <begin position="260"/>
        <end position="315"/>
    </location>
</feature>
<evidence type="ECO:0000313" key="2">
    <source>
        <dbReference type="EMBL" id="POR38638.1"/>
    </source>
</evidence>
<dbReference type="AlphaFoldDB" id="A0A2S4L869"/>
<feature type="region of interest" description="Disordered" evidence="1">
    <location>
        <begin position="559"/>
        <end position="611"/>
    </location>
</feature>
<feature type="compositionally biased region" description="Polar residues" evidence="1">
    <location>
        <begin position="458"/>
        <end position="467"/>
    </location>
</feature>
<evidence type="ECO:0000256" key="1">
    <source>
        <dbReference type="SAM" id="MobiDB-lite"/>
    </source>
</evidence>
<comment type="caution">
    <text evidence="2">The sequence shown here is derived from an EMBL/GenBank/DDBJ whole genome shotgun (WGS) entry which is preliminary data.</text>
</comment>
<feature type="compositionally biased region" description="Low complexity" evidence="1">
    <location>
        <begin position="559"/>
        <end position="577"/>
    </location>
</feature>
<accession>A0A2S4L869</accession>
<sequence>MAISANSPPGARGVSAAAAQAVRERLEGREFVAPNSNGTEARGDGALTLRSTPVAPSSPPELASNCPKHSHSPSLSKDEEPEAAKTDRDDPRCMFVANCDTGSQLRKAISHLFGRNKSCTLKIPKEVWVYYCRKHYQRIRYRNARTYPSNQMELVKVQIIRLQAWSEDNKAKGKGPYIKQWTLSLRKREQNRLENGKGMLDEGDDDHMAAQGGSAVPDWIIQLLGDGYTTEKMLDIAERLHQEIAEGSLSQVPEIEFLPDIVDDGEGGSAKPVRARRQNSSNGGQKTPKRKASDLPNLARQISANGDGPFSDHRNEVGEDVAELVSPSGKRARIDRVASLSYHQPPDLAPRSAHPYMVPAYVDGRGGHSGPPRAPNVVPKIRPLEYNQGHVQGDYDHQGQPRYGQSPHGFNGGQDSATFYNNNAAASGYGQYPRYSHGHNGSDAQFTLPSISAQMSGGFNPHQSPLPNQLHGARFGSNGTARPTHQRSASAYIPASRHVPSSTRPSSSGNSAQAQAQFSVREPGAVVYDVGSQNSHGLGGGHWMPEQYAQGQGWVQEYGQPYAPQQQAFQQAPMYDQSPRHDTVSPRSGSSSSYGGMSRGPPAFNGADNDV</sequence>
<feature type="region of interest" description="Disordered" evidence="1">
    <location>
        <begin position="1"/>
        <end position="89"/>
    </location>
</feature>
<dbReference type="STRING" id="94208.A0A2S4L869"/>
<gene>
    <name evidence="2" type="ORF">TPAR_01155</name>
</gene>
<dbReference type="Proteomes" id="UP000237481">
    <property type="component" value="Unassembled WGS sequence"/>
</dbReference>
<feature type="compositionally biased region" description="Low complexity" evidence="1">
    <location>
        <begin position="7"/>
        <end position="21"/>
    </location>
</feature>
<feature type="compositionally biased region" description="Low complexity" evidence="1">
    <location>
        <begin position="585"/>
        <end position="602"/>
    </location>
</feature>
<reference evidence="2 3" key="1">
    <citation type="submission" date="2018-01" db="EMBL/GenBank/DDBJ databases">
        <title>Harnessing the power of phylogenomics to disentangle the directionality and signatures of interkingdom host jumping in the parasitic fungal genus Tolypocladium.</title>
        <authorList>
            <person name="Quandt C.A."/>
            <person name="Patterson W."/>
            <person name="Spatafora J.W."/>
        </authorList>
    </citation>
    <scope>NUCLEOTIDE SEQUENCE [LARGE SCALE GENOMIC DNA]</scope>
    <source>
        <strain evidence="2 3">NRBC 100945</strain>
    </source>
</reference>